<dbReference type="SMART" id="SM00507">
    <property type="entry name" value="HNHc"/>
    <property type="match status" value="1"/>
</dbReference>
<proteinExistence type="predicted"/>
<dbReference type="InterPro" id="IPR003615">
    <property type="entry name" value="HNH_nuc"/>
</dbReference>
<dbReference type="Proteomes" id="UP001324287">
    <property type="component" value="Chromosome"/>
</dbReference>
<dbReference type="CDD" id="cd00085">
    <property type="entry name" value="HNHc"/>
    <property type="match status" value="1"/>
</dbReference>
<evidence type="ECO:0000259" key="1">
    <source>
        <dbReference type="SMART" id="SM00507"/>
    </source>
</evidence>
<keyword evidence="3" id="KW-1185">Reference proteome</keyword>
<sequence>MRELLQSLLDSLDAEPLAGLVSADQVLDRTALLVAVRNAVDAELTSTVRRAETMQAPERDGLVSMRSWLRGHLRLSAREAGRLVGNGRALEQLPAVAAAFAAGAVTAEQVSVIAPVAAVQVQAEAVGQGVDLAEVDATLAEVASTQVHAALGTVVQHFLACLDPDGTEPDPTEQRAVWIARHDDGTVTGRFELDAVGGEKVCSVLESFLQASRPAGDLRTRPQQLGDALVQWADVTLASGQAPILRTVKPHVVALIRIEDLADPATGPGAADMGFGATISAARARWLACDGNVSRVVMGPEGQVLDHGRSKRIVPPGLRRAVEVRDRHCVFAGCEAPTHWCDVHHVQEWVLDEGETSLENSALLCERHHTKVHHGFRVERQPDGRWRTWRPDDTEIFVGTPLLV</sequence>
<dbReference type="Pfam" id="PF02720">
    <property type="entry name" value="DUF222"/>
    <property type="match status" value="1"/>
</dbReference>
<evidence type="ECO:0000313" key="3">
    <source>
        <dbReference type="Proteomes" id="UP001324287"/>
    </source>
</evidence>
<evidence type="ECO:0000313" key="2">
    <source>
        <dbReference type="EMBL" id="WRL65275.1"/>
    </source>
</evidence>
<name>A0ABZ1B893_9ACTN</name>
<accession>A0ABZ1B893</accession>
<reference evidence="2 3" key="1">
    <citation type="submission" date="2023-12" db="EMBL/GenBank/DDBJ databases">
        <title>Blastococcus brunescens sp. nov., an actonobacterium isolated from sandstone collected in sahara desert.</title>
        <authorList>
            <person name="Gtari M."/>
            <person name="Ghodhbane F."/>
        </authorList>
    </citation>
    <scope>NUCLEOTIDE SEQUENCE [LARGE SCALE GENOMIC DNA]</scope>
    <source>
        <strain evidence="2 3">BMG 8361</strain>
    </source>
</reference>
<dbReference type="InterPro" id="IPR003870">
    <property type="entry name" value="DUF222"/>
</dbReference>
<dbReference type="RefSeq" id="WP_324276599.1">
    <property type="nucleotide sequence ID" value="NZ_CP141261.1"/>
</dbReference>
<organism evidence="2 3">
    <name type="scientific">Blastococcus brunescens</name>
    <dbReference type="NCBI Taxonomy" id="1564165"/>
    <lineage>
        <taxon>Bacteria</taxon>
        <taxon>Bacillati</taxon>
        <taxon>Actinomycetota</taxon>
        <taxon>Actinomycetes</taxon>
        <taxon>Geodermatophilales</taxon>
        <taxon>Geodermatophilaceae</taxon>
        <taxon>Blastococcus</taxon>
    </lineage>
</organism>
<protein>
    <submittedName>
        <fullName evidence="2">DUF222 domain-containing protein</fullName>
    </submittedName>
</protein>
<dbReference type="EMBL" id="CP141261">
    <property type="protein sequence ID" value="WRL65275.1"/>
    <property type="molecule type" value="Genomic_DNA"/>
</dbReference>
<feature type="domain" description="HNH nuclease" evidence="1">
    <location>
        <begin position="317"/>
        <end position="370"/>
    </location>
</feature>
<gene>
    <name evidence="2" type="ORF">U6N30_06345</name>
</gene>